<dbReference type="InterPro" id="IPR050375">
    <property type="entry name" value="MFS_TsgA-like"/>
</dbReference>
<evidence type="ECO:0000256" key="5">
    <source>
        <dbReference type="ARBA" id="ARBA00023136"/>
    </source>
</evidence>
<dbReference type="PANTHER" id="PTHR43702">
    <property type="entry name" value="L-FUCOSE-PROTON SYMPORTER"/>
    <property type="match status" value="1"/>
</dbReference>
<dbReference type="OrthoDB" id="9795150at2"/>
<dbReference type="Proteomes" id="UP000321820">
    <property type="component" value="Chromosome"/>
</dbReference>
<comment type="subcellular location">
    <subcellularLocation>
        <location evidence="1">Cell inner membrane</location>
        <topology evidence="1">Multi-pass membrane protein</topology>
    </subcellularLocation>
</comment>
<dbReference type="CDD" id="cd17394">
    <property type="entry name" value="MFS_FucP_like"/>
    <property type="match status" value="1"/>
</dbReference>
<evidence type="ECO:0000256" key="3">
    <source>
        <dbReference type="ARBA" id="ARBA00022692"/>
    </source>
</evidence>
<feature type="transmembrane region" description="Helical" evidence="6">
    <location>
        <begin position="68"/>
        <end position="87"/>
    </location>
</feature>
<dbReference type="InterPro" id="IPR036259">
    <property type="entry name" value="MFS_trans_sf"/>
</dbReference>
<evidence type="ECO:0000256" key="1">
    <source>
        <dbReference type="ARBA" id="ARBA00004429"/>
    </source>
</evidence>
<keyword evidence="5 6" id="KW-0472">Membrane</keyword>
<feature type="transmembrane region" description="Helical" evidence="6">
    <location>
        <begin position="299"/>
        <end position="320"/>
    </location>
</feature>
<dbReference type="GO" id="GO:0005886">
    <property type="term" value="C:plasma membrane"/>
    <property type="evidence" value="ECO:0007669"/>
    <property type="project" value="UniProtKB-SubCell"/>
</dbReference>
<dbReference type="NCBIfam" id="TIGR00885">
    <property type="entry name" value="fucP"/>
    <property type="match status" value="1"/>
</dbReference>
<dbReference type="InterPro" id="IPR011701">
    <property type="entry name" value="MFS"/>
</dbReference>
<dbReference type="PANTHER" id="PTHR43702:SF11">
    <property type="entry name" value="L-FUCOSE-PROTON SYMPORTER"/>
    <property type="match status" value="1"/>
</dbReference>
<feature type="transmembrane region" description="Helical" evidence="6">
    <location>
        <begin position="384"/>
        <end position="403"/>
    </location>
</feature>
<evidence type="ECO:0000256" key="4">
    <source>
        <dbReference type="ARBA" id="ARBA00022989"/>
    </source>
</evidence>
<organism evidence="7 8">
    <name type="scientific">Terriglobus albidus</name>
    <dbReference type="NCBI Taxonomy" id="1592106"/>
    <lineage>
        <taxon>Bacteria</taxon>
        <taxon>Pseudomonadati</taxon>
        <taxon>Acidobacteriota</taxon>
        <taxon>Terriglobia</taxon>
        <taxon>Terriglobales</taxon>
        <taxon>Acidobacteriaceae</taxon>
        <taxon>Terriglobus</taxon>
    </lineage>
</organism>
<proteinExistence type="predicted"/>
<dbReference type="Gene3D" id="1.20.1250.20">
    <property type="entry name" value="MFS general substrate transporter like domains"/>
    <property type="match status" value="2"/>
</dbReference>
<feature type="transmembrane region" description="Helical" evidence="6">
    <location>
        <begin position="359"/>
        <end position="378"/>
    </location>
</feature>
<dbReference type="GO" id="GO:0015535">
    <property type="term" value="F:fucose:proton symporter activity"/>
    <property type="evidence" value="ECO:0007669"/>
    <property type="project" value="InterPro"/>
</dbReference>
<reference evidence="7 8" key="1">
    <citation type="submission" date="2019-08" db="EMBL/GenBank/DDBJ databases">
        <title>Complete genome sequence of Terriglobus albidus strain ORNL.</title>
        <authorList>
            <person name="Podar M."/>
        </authorList>
    </citation>
    <scope>NUCLEOTIDE SEQUENCE [LARGE SCALE GENOMIC DNA]</scope>
    <source>
        <strain evidence="7 8">ORNL</strain>
    </source>
</reference>
<dbReference type="EMBL" id="CP042806">
    <property type="protein sequence ID" value="QEE31274.1"/>
    <property type="molecule type" value="Genomic_DNA"/>
</dbReference>
<evidence type="ECO:0000313" key="8">
    <source>
        <dbReference type="Proteomes" id="UP000321820"/>
    </source>
</evidence>
<feature type="transmembrane region" description="Helical" evidence="6">
    <location>
        <begin position="184"/>
        <end position="203"/>
    </location>
</feature>
<feature type="transmembrane region" description="Helical" evidence="6">
    <location>
        <begin position="269"/>
        <end position="287"/>
    </location>
</feature>
<accession>A0A5B9EI17</accession>
<evidence type="ECO:0000256" key="2">
    <source>
        <dbReference type="ARBA" id="ARBA00022475"/>
    </source>
</evidence>
<feature type="transmembrane region" description="Helical" evidence="6">
    <location>
        <begin position="41"/>
        <end position="61"/>
    </location>
</feature>
<dbReference type="KEGG" id="talb:FTW19_09825"/>
<dbReference type="SUPFAM" id="SSF103473">
    <property type="entry name" value="MFS general substrate transporter"/>
    <property type="match status" value="1"/>
</dbReference>
<dbReference type="Pfam" id="PF07690">
    <property type="entry name" value="MFS_1"/>
    <property type="match status" value="1"/>
</dbReference>
<keyword evidence="2" id="KW-1003">Cell membrane</keyword>
<protein>
    <submittedName>
        <fullName evidence="7">L-fucose:H+ symporter permease</fullName>
    </submittedName>
</protein>
<evidence type="ECO:0000256" key="6">
    <source>
        <dbReference type="SAM" id="Phobius"/>
    </source>
</evidence>
<keyword evidence="3 6" id="KW-0812">Transmembrane</keyword>
<feature type="transmembrane region" description="Helical" evidence="6">
    <location>
        <begin position="326"/>
        <end position="347"/>
    </location>
</feature>
<keyword evidence="8" id="KW-1185">Reference proteome</keyword>
<sequence length="425" mass="46098">MAVFVLVTVLFFLWGMSNNLTDILVQQFQKSFELTQMQAQLVQTSVFFGYFCMALPAAFLMERRGYKAGILGGLFLFGTGMLMFWPAAAVGKYWTFLTALFFVGCGSAVLETAANPFIAQFGPAETSVQRLNFSQAFNPPGTITGVILGATFIFSGIELKPAQIAAMKLQGTYQSYLHSEIMRVVPVYLGLGCVVFFLAFLIWRVRFPSIDQSVESAGGEAAMFSDLLHAPRLWWSAAAQFCYCGAQISTWSSLIPYLRQYTTLTEKKAAYWLIGNLIAFSVGRFAATALMRWIRPMRLVLAYAAINLCLLSICITHPSLVGAGAILATSFFMAPMFPSIFAVGVSGLGPAAKLGGSTIVMAVVGGAIIPPLLGYVAHRFSSYALGYSVTAVCYLFVALYAWMMTKSIPVAEQAATAQPATGITH</sequence>
<keyword evidence="4 6" id="KW-1133">Transmembrane helix</keyword>
<feature type="transmembrane region" description="Helical" evidence="6">
    <location>
        <begin position="93"/>
        <end position="110"/>
    </location>
</feature>
<dbReference type="AlphaFoldDB" id="A0A5B9EI17"/>
<dbReference type="InterPro" id="IPR005275">
    <property type="entry name" value="Lfuc_symporter_FucP"/>
</dbReference>
<evidence type="ECO:0000313" key="7">
    <source>
        <dbReference type="EMBL" id="QEE31274.1"/>
    </source>
</evidence>
<name>A0A5B9EI17_9BACT</name>
<gene>
    <name evidence="7" type="primary">fucP</name>
    <name evidence="7" type="ORF">FTW19_09825</name>
</gene>